<dbReference type="GeneTree" id="ENSGT01030000236049"/>
<organism evidence="1 2">
    <name type="scientific">Canis lupus dingo</name>
    <name type="common">dingo</name>
    <dbReference type="NCBI Taxonomy" id="286419"/>
    <lineage>
        <taxon>Eukaryota</taxon>
        <taxon>Metazoa</taxon>
        <taxon>Chordata</taxon>
        <taxon>Craniata</taxon>
        <taxon>Vertebrata</taxon>
        <taxon>Euteleostomi</taxon>
        <taxon>Mammalia</taxon>
        <taxon>Eutheria</taxon>
        <taxon>Laurasiatheria</taxon>
        <taxon>Carnivora</taxon>
        <taxon>Caniformia</taxon>
        <taxon>Canidae</taxon>
        <taxon>Canis</taxon>
    </lineage>
</organism>
<dbReference type="PANTHER" id="PTHR10652">
    <property type="entry name" value="ADENYLYL CYCLASE-ASSOCIATED PROTEIN"/>
    <property type="match status" value="1"/>
</dbReference>
<dbReference type="GO" id="GO:0019933">
    <property type="term" value="P:cAMP-mediated signaling"/>
    <property type="evidence" value="ECO:0007669"/>
    <property type="project" value="TreeGrafter"/>
</dbReference>
<dbReference type="InterPro" id="IPR018106">
    <property type="entry name" value="CAP_CS_N"/>
</dbReference>
<dbReference type="Proteomes" id="UP000694391">
    <property type="component" value="Unplaced"/>
</dbReference>
<name>A0A8C0JPI9_CANLU</name>
<accession>A0A8C0JPI9</accession>
<dbReference type="PROSITE" id="PS01088">
    <property type="entry name" value="CAP_1"/>
    <property type="match status" value="1"/>
</dbReference>
<dbReference type="GO" id="GO:0007015">
    <property type="term" value="P:actin filament organization"/>
    <property type="evidence" value="ECO:0007669"/>
    <property type="project" value="TreeGrafter"/>
</dbReference>
<dbReference type="GO" id="GO:0005737">
    <property type="term" value="C:cytoplasm"/>
    <property type="evidence" value="ECO:0007669"/>
    <property type="project" value="TreeGrafter"/>
</dbReference>
<dbReference type="InterPro" id="IPR013992">
    <property type="entry name" value="Adenylate_cyclase-assoc_CAP_N"/>
</dbReference>
<reference evidence="1" key="2">
    <citation type="submission" date="2025-09" db="UniProtKB">
        <authorList>
            <consortium name="Ensembl"/>
        </authorList>
    </citation>
    <scope>IDENTIFICATION</scope>
</reference>
<dbReference type="InterPro" id="IPR001837">
    <property type="entry name" value="Adenylate_cyclase-assoc_CAP"/>
</dbReference>
<sequence length="99" mass="10268">MADMQKLVERLERAVGRLEAVSHASDMHCGYGDSAPKAGAAPYVQAFDLPLASPGAEYLKISEEVGGDGVLEQALLFAASQCQQPAGNQLQGCQSSSSG</sequence>
<dbReference type="AlphaFoldDB" id="A0A8C0JPI9"/>
<dbReference type="GO" id="GO:0003779">
    <property type="term" value="F:actin binding"/>
    <property type="evidence" value="ECO:0007669"/>
    <property type="project" value="InterPro"/>
</dbReference>
<dbReference type="Pfam" id="PF01213">
    <property type="entry name" value="CAP_N-CM"/>
    <property type="match status" value="1"/>
</dbReference>
<protein>
    <submittedName>
        <fullName evidence="1">Uncharacterized protein</fullName>
    </submittedName>
</protein>
<dbReference type="PANTHER" id="PTHR10652:SF1">
    <property type="entry name" value="ADENYLYL CYCLASE-ASSOCIATED PROTEIN 1"/>
    <property type="match status" value="1"/>
</dbReference>
<evidence type="ECO:0000313" key="1">
    <source>
        <dbReference type="Ensembl" id="ENSCAFP00020004109.1"/>
    </source>
</evidence>
<keyword evidence="2" id="KW-1185">Reference proteome</keyword>
<dbReference type="Ensembl" id="ENSCAFT00020004750.1">
    <property type="protein sequence ID" value="ENSCAFP00020004109.1"/>
    <property type="gene ID" value="ENSCAFG00020003403.1"/>
</dbReference>
<reference evidence="1" key="1">
    <citation type="submission" date="2025-08" db="UniProtKB">
        <authorList>
            <consortium name="Ensembl"/>
        </authorList>
    </citation>
    <scope>IDENTIFICATION</scope>
</reference>
<evidence type="ECO:0000313" key="2">
    <source>
        <dbReference type="Proteomes" id="UP000694391"/>
    </source>
</evidence>
<dbReference type="GO" id="GO:0008179">
    <property type="term" value="F:adenylate cyclase binding"/>
    <property type="evidence" value="ECO:0007669"/>
    <property type="project" value="TreeGrafter"/>
</dbReference>
<proteinExistence type="predicted"/>
<dbReference type="GO" id="GO:0000902">
    <property type="term" value="P:cell morphogenesis"/>
    <property type="evidence" value="ECO:0007669"/>
    <property type="project" value="TreeGrafter"/>
</dbReference>